<dbReference type="Proteomes" id="UP001558632">
    <property type="component" value="Unassembled WGS sequence"/>
</dbReference>
<reference evidence="1 2" key="1">
    <citation type="submission" date="2024-07" db="EMBL/GenBank/DDBJ databases">
        <title>Enhanced genomic and transcriptomic resources for Trichinella pseudospiralis and T. spiralis underpin the discovery of pronounced molecular differences between stages and species.</title>
        <authorList>
            <person name="Pasi K.K."/>
            <person name="La Rosa G."/>
            <person name="Gomez-Morales M.A."/>
            <person name="Tosini F."/>
            <person name="Sumanam S."/>
            <person name="Young N.D."/>
            <person name="Chang B.C."/>
            <person name="Robin G.B."/>
        </authorList>
    </citation>
    <scope>NUCLEOTIDE SEQUENCE [LARGE SCALE GENOMIC DNA]</scope>
    <source>
        <strain evidence="1">ISS534</strain>
    </source>
</reference>
<protein>
    <submittedName>
        <fullName evidence="1">Chorismate pyruvate-lyase</fullName>
    </submittedName>
</protein>
<comment type="caution">
    <text evidence="1">The sequence shown here is derived from an EMBL/GenBank/DDBJ whole genome shotgun (WGS) entry which is preliminary data.</text>
</comment>
<name>A0ABR3L1T2_TRISP</name>
<sequence length="79" mass="8657">MTKRLSHTGKDILDRSALIMSGSLSQQAAKRSQGQAESHVARRINCHYKTISVAGKGMIKEAEPWKLYGSLGKFRTAPA</sequence>
<evidence type="ECO:0000313" key="1">
    <source>
        <dbReference type="EMBL" id="KAL1245951.1"/>
    </source>
</evidence>
<proteinExistence type="predicted"/>
<organism evidence="1 2">
    <name type="scientific">Trichinella spiralis</name>
    <name type="common">Trichina worm</name>
    <dbReference type="NCBI Taxonomy" id="6334"/>
    <lineage>
        <taxon>Eukaryota</taxon>
        <taxon>Metazoa</taxon>
        <taxon>Ecdysozoa</taxon>
        <taxon>Nematoda</taxon>
        <taxon>Enoplea</taxon>
        <taxon>Dorylaimia</taxon>
        <taxon>Trichinellida</taxon>
        <taxon>Trichinellidae</taxon>
        <taxon>Trichinella</taxon>
    </lineage>
</organism>
<gene>
    <name evidence="1" type="ORF">TSPI_04436</name>
</gene>
<keyword evidence="2" id="KW-1185">Reference proteome</keyword>
<dbReference type="EMBL" id="JBEUSY010000043">
    <property type="protein sequence ID" value="KAL1245951.1"/>
    <property type="molecule type" value="Genomic_DNA"/>
</dbReference>
<evidence type="ECO:0000313" key="2">
    <source>
        <dbReference type="Proteomes" id="UP001558632"/>
    </source>
</evidence>
<accession>A0ABR3L1T2</accession>
<keyword evidence="1" id="KW-0670">Pyruvate</keyword>